<sequence>MAASAPSSGFHSSSSFSTVDSQSLLMANIHSLLPPIISSVYAAATADSTINPASMANQAASDLQHQLTALPTTSSPSSSFSSTPSTTLPSGAIVSTIVLVMPNGTLQTSEVAIMPWVPTTASASSHATGSGWNSTTLPATTISMAGSGTGGLLTSTTASSESSSSAETTSQPSDPPSAGVKVGVKKIWVGLMIAELEGT</sequence>
<dbReference type="AlphaFoldDB" id="A0A6G1HEE4"/>
<evidence type="ECO:0000256" key="1">
    <source>
        <dbReference type="SAM" id="MobiDB-lite"/>
    </source>
</evidence>
<dbReference type="EMBL" id="ML977139">
    <property type="protein sequence ID" value="KAF1991591.1"/>
    <property type="molecule type" value="Genomic_DNA"/>
</dbReference>
<dbReference type="Proteomes" id="UP000800041">
    <property type="component" value="Unassembled WGS sequence"/>
</dbReference>
<evidence type="ECO:0000313" key="3">
    <source>
        <dbReference type="Proteomes" id="UP000800041"/>
    </source>
</evidence>
<name>A0A6G1HEE4_9PEZI</name>
<keyword evidence="3" id="KW-1185">Reference proteome</keyword>
<feature type="compositionally biased region" description="Low complexity" evidence="1">
    <location>
        <begin position="152"/>
        <end position="170"/>
    </location>
</feature>
<organism evidence="2 3">
    <name type="scientific">Aulographum hederae CBS 113979</name>
    <dbReference type="NCBI Taxonomy" id="1176131"/>
    <lineage>
        <taxon>Eukaryota</taxon>
        <taxon>Fungi</taxon>
        <taxon>Dikarya</taxon>
        <taxon>Ascomycota</taxon>
        <taxon>Pezizomycotina</taxon>
        <taxon>Dothideomycetes</taxon>
        <taxon>Pleosporomycetidae</taxon>
        <taxon>Aulographales</taxon>
        <taxon>Aulographaceae</taxon>
    </lineage>
</organism>
<evidence type="ECO:0000313" key="2">
    <source>
        <dbReference type="EMBL" id="KAF1991591.1"/>
    </source>
</evidence>
<accession>A0A6G1HEE4</accession>
<feature type="region of interest" description="Disordered" evidence="1">
    <location>
        <begin position="145"/>
        <end position="179"/>
    </location>
</feature>
<proteinExistence type="predicted"/>
<protein>
    <submittedName>
        <fullName evidence="2">Uncharacterized protein</fullName>
    </submittedName>
</protein>
<gene>
    <name evidence="2" type="ORF">K402DRAFT_416876</name>
</gene>
<reference evidence="2" key="1">
    <citation type="journal article" date="2020" name="Stud. Mycol.">
        <title>101 Dothideomycetes genomes: a test case for predicting lifestyles and emergence of pathogens.</title>
        <authorList>
            <person name="Haridas S."/>
            <person name="Albert R."/>
            <person name="Binder M."/>
            <person name="Bloem J."/>
            <person name="Labutti K."/>
            <person name="Salamov A."/>
            <person name="Andreopoulos B."/>
            <person name="Baker S."/>
            <person name="Barry K."/>
            <person name="Bills G."/>
            <person name="Bluhm B."/>
            <person name="Cannon C."/>
            <person name="Castanera R."/>
            <person name="Culley D."/>
            <person name="Daum C."/>
            <person name="Ezra D."/>
            <person name="Gonzalez J."/>
            <person name="Henrissat B."/>
            <person name="Kuo A."/>
            <person name="Liang C."/>
            <person name="Lipzen A."/>
            <person name="Lutzoni F."/>
            <person name="Magnuson J."/>
            <person name="Mondo S."/>
            <person name="Nolan M."/>
            <person name="Ohm R."/>
            <person name="Pangilinan J."/>
            <person name="Park H.-J."/>
            <person name="Ramirez L."/>
            <person name="Alfaro M."/>
            <person name="Sun H."/>
            <person name="Tritt A."/>
            <person name="Yoshinaga Y."/>
            <person name="Zwiers L.-H."/>
            <person name="Turgeon B."/>
            <person name="Goodwin S."/>
            <person name="Spatafora J."/>
            <person name="Crous P."/>
            <person name="Grigoriev I."/>
        </authorList>
    </citation>
    <scope>NUCLEOTIDE SEQUENCE</scope>
    <source>
        <strain evidence="2">CBS 113979</strain>
    </source>
</reference>